<accession>A0ABS2KBK0</accession>
<dbReference type="InterPro" id="IPR018958">
    <property type="entry name" value="Knr4/Smi1-like_dom"/>
</dbReference>
<sequence length="160" mass="17587">MKINISRVEVPPTAEQISSAEAALGTKFTVEYLDFLLKFNGAVPDANVFRISDQNSAGVNAFLPIEKVPYEASLMDKDVAADFFPIAYAEGGNYVCMPLSSSKNSGVYFLDHEIPGLESLTKLAASLNDFLDLLRPIDRNEVKLKPGQVKKAWIDPSFLK</sequence>
<protein>
    <submittedName>
        <fullName evidence="2">SMI1/KNR4 family protein</fullName>
    </submittedName>
</protein>
<evidence type="ECO:0000313" key="3">
    <source>
        <dbReference type="Proteomes" id="UP001430149"/>
    </source>
</evidence>
<dbReference type="SUPFAM" id="SSF160631">
    <property type="entry name" value="SMI1/KNR4-like"/>
    <property type="match status" value="1"/>
</dbReference>
<gene>
    <name evidence="2" type="ORF">ISP19_20425</name>
</gene>
<evidence type="ECO:0000259" key="1">
    <source>
        <dbReference type="SMART" id="SM00860"/>
    </source>
</evidence>
<dbReference type="InterPro" id="IPR037883">
    <property type="entry name" value="Knr4/Smi1-like_sf"/>
</dbReference>
<keyword evidence="3" id="KW-1185">Reference proteome</keyword>
<organism evidence="2 3">
    <name type="scientific">Dyella flava</name>
    <dbReference type="NCBI Taxonomy" id="1920170"/>
    <lineage>
        <taxon>Bacteria</taxon>
        <taxon>Pseudomonadati</taxon>
        <taxon>Pseudomonadota</taxon>
        <taxon>Gammaproteobacteria</taxon>
        <taxon>Lysobacterales</taxon>
        <taxon>Rhodanobacteraceae</taxon>
        <taxon>Dyella</taxon>
    </lineage>
</organism>
<feature type="domain" description="Knr4/Smi1-like" evidence="1">
    <location>
        <begin position="11"/>
        <end position="133"/>
    </location>
</feature>
<dbReference type="Gene3D" id="3.40.1580.10">
    <property type="entry name" value="SMI1/KNR4-like"/>
    <property type="match status" value="1"/>
</dbReference>
<dbReference type="SMART" id="SM00860">
    <property type="entry name" value="SMI1_KNR4"/>
    <property type="match status" value="1"/>
</dbReference>
<dbReference type="Pfam" id="PF09346">
    <property type="entry name" value="SMI1_KNR4"/>
    <property type="match status" value="1"/>
</dbReference>
<comment type="caution">
    <text evidence="2">The sequence shown here is derived from an EMBL/GenBank/DDBJ whole genome shotgun (WGS) entry which is preliminary data.</text>
</comment>
<name>A0ABS2KBK0_9GAMM</name>
<proteinExistence type="predicted"/>
<dbReference type="EMBL" id="JADIKE010000039">
    <property type="protein sequence ID" value="MBM7127748.1"/>
    <property type="molecule type" value="Genomic_DNA"/>
</dbReference>
<evidence type="ECO:0000313" key="2">
    <source>
        <dbReference type="EMBL" id="MBM7127748.1"/>
    </source>
</evidence>
<dbReference type="Proteomes" id="UP001430149">
    <property type="component" value="Unassembled WGS sequence"/>
</dbReference>
<dbReference type="RefSeq" id="WP_204684254.1">
    <property type="nucleotide sequence ID" value="NZ_BSNR01000014.1"/>
</dbReference>
<reference evidence="2" key="1">
    <citation type="submission" date="2020-10" db="EMBL/GenBank/DDBJ databases">
        <title>Phylogeny of dyella-like bacteria.</title>
        <authorList>
            <person name="Fu J."/>
        </authorList>
    </citation>
    <scope>NUCLEOTIDE SEQUENCE</scope>
    <source>
        <strain evidence="2">DHOC52</strain>
    </source>
</reference>